<accession>A0A5D4SGS1</accession>
<sequence length="79" mass="8921">MWLKILLGIIAILGIWLMWFSVFGKKKAIDNMAMGGSFSLFELIFDLLIKFSPTLVKRILIFILGLAIAFVSTMGVFYS</sequence>
<evidence type="ECO:0000313" key="3">
    <source>
        <dbReference type="Proteomes" id="UP000322524"/>
    </source>
</evidence>
<feature type="transmembrane region" description="Helical" evidence="1">
    <location>
        <begin position="59"/>
        <end position="78"/>
    </location>
</feature>
<proteinExistence type="predicted"/>
<protein>
    <submittedName>
        <fullName evidence="2">Uncharacterized protein</fullName>
    </submittedName>
</protein>
<dbReference type="Proteomes" id="UP000322524">
    <property type="component" value="Unassembled WGS sequence"/>
</dbReference>
<organism evidence="2 3">
    <name type="scientific">Sutcliffiella horikoshii</name>
    <dbReference type="NCBI Taxonomy" id="79883"/>
    <lineage>
        <taxon>Bacteria</taxon>
        <taxon>Bacillati</taxon>
        <taxon>Bacillota</taxon>
        <taxon>Bacilli</taxon>
        <taxon>Bacillales</taxon>
        <taxon>Bacillaceae</taxon>
        <taxon>Sutcliffiella</taxon>
    </lineage>
</organism>
<comment type="caution">
    <text evidence="2">The sequence shown here is derived from an EMBL/GenBank/DDBJ whole genome shotgun (WGS) entry which is preliminary data.</text>
</comment>
<evidence type="ECO:0000313" key="2">
    <source>
        <dbReference type="EMBL" id="TYS62625.1"/>
    </source>
</evidence>
<dbReference type="OrthoDB" id="2936044at2"/>
<name>A0A5D4SGS1_9BACI</name>
<keyword evidence="1" id="KW-0472">Membrane</keyword>
<evidence type="ECO:0000256" key="1">
    <source>
        <dbReference type="SAM" id="Phobius"/>
    </source>
</evidence>
<gene>
    <name evidence="2" type="ORF">FZC76_20550</name>
</gene>
<keyword evidence="1" id="KW-0812">Transmembrane</keyword>
<reference evidence="2 3" key="1">
    <citation type="submission" date="2019-08" db="EMBL/GenBank/DDBJ databases">
        <title>Bacillus genomes from the desert of Cuatro Cienegas, Coahuila.</title>
        <authorList>
            <person name="Olmedo-Alvarez G."/>
        </authorList>
    </citation>
    <scope>NUCLEOTIDE SEQUENCE [LARGE SCALE GENOMIC DNA]</scope>
    <source>
        <strain evidence="2 3">CH28_1T</strain>
    </source>
</reference>
<feature type="transmembrane region" description="Helical" evidence="1">
    <location>
        <begin position="6"/>
        <end position="24"/>
    </location>
</feature>
<dbReference type="EMBL" id="VTEV01000011">
    <property type="protein sequence ID" value="TYS62625.1"/>
    <property type="molecule type" value="Genomic_DNA"/>
</dbReference>
<keyword evidence="1" id="KW-1133">Transmembrane helix</keyword>
<dbReference type="RefSeq" id="WP_148990023.1">
    <property type="nucleotide sequence ID" value="NZ_CP085250.1"/>
</dbReference>
<dbReference type="AlphaFoldDB" id="A0A5D4SGS1"/>